<dbReference type="GO" id="GO:0005737">
    <property type="term" value="C:cytoplasm"/>
    <property type="evidence" value="ECO:0007669"/>
    <property type="project" value="UniProtKB-SubCell"/>
</dbReference>
<dbReference type="AlphaFoldDB" id="A0AAW4WZM7"/>
<dbReference type="GO" id="GO:0009245">
    <property type="term" value="P:lipid A biosynthetic process"/>
    <property type="evidence" value="ECO:0007669"/>
    <property type="project" value="UniProtKB-UniRule"/>
</dbReference>
<dbReference type="GO" id="GO:0008780">
    <property type="term" value="F:acyl-[acyl-carrier-protein]-UDP-N-acetylglucosamine O-acyltransferase activity"/>
    <property type="evidence" value="ECO:0007669"/>
    <property type="project" value="UniProtKB-UniRule"/>
</dbReference>
<dbReference type="Pfam" id="PF00132">
    <property type="entry name" value="Hexapep"/>
    <property type="match status" value="2"/>
</dbReference>
<dbReference type="InterPro" id="IPR029098">
    <property type="entry name" value="Acetyltransf_C"/>
</dbReference>
<evidence type="ECO:0000256" key="2">
    <source>
        <dbReference type="ARBA" id="ARBA00022556"/>
    </source>
</evidence>
<dbReference type="InterPro" id="IPR010137">
    <property type="entry name" value="Lipid_A_LpxA"/>
</dbReference>
<keyword evidence="4 6" id="KW-0443">Lipid metabolism</keyword>
<dbReference type="InterPro" id="IPR001451">
    <property type="entry name" value="Hexapep"/>
</dbReference>
<dbReference type="GO" id="GO:0016020">
    <property type="term" value="C:membrane"/>
    <property type="evidence" value="ECO:0007669"/>
    <property type="project" value="GOC"/>
</dbReference>
<dbReference type="Gene3D" id="1.20.1180.10">
    <property type="entry name" value="Udp N-acetylglucosamine O-acyltransferase, C-terminal domain"/>
    <property type="match status" value="1"/>
</dbReference>
<comment type="catalytic activity">
    <reaction evidence="6">
        <text>a (3R)-hydroxyacyl-[ACP] + UDP-N-acetyl-alpha-D-glucosamine = a UDP-3-O-[(3R)-3-hydroxyacyl]-N-acetyl-alpha-D-glucosamine + holo-[ACP]</text>
        <dbReference type="Rhea" id="RHEA:67812"/>
        <dbReference type="Rhea" id="RHEA-COMP:9685"/>
        <dbReference type="Rhea" id="RHEA-COMP:9945"/>
        <dbReference type="ChEBI" id="CHEBI:57705"/>
        <dbReference type="ChEBI" id="CHEBI:64479"/>
        <dbReference type="ChEBI" id="CHEBI:78827"/>
        <dbReference type="ChEBI" id="CHEBI:173225"/>
        <dbReference type="EC" id="2.3.1.129"/>
    </reaction>
</comment>
<dbReference type="PIRSF" id="PIRSF000456">
    <property type="entry name" value="UDP-GlcNAc_acltr"/>
    <property type="match status" value="1"/>
</dbReference>
<evidence type="ECO:0000256" key="5">
    <source>
        <dbReference type="ARBA" id="ARBA00023315"/>
    </source>
</evidence>
<dbReference type="NCBIfam" id="NF003657">
    <property type="entry name" value="PRK05289.1"/>
    <property type="match status" value="1"/>
</dbReference>
<evidence type="ECO:0000256" key="4">
    <source>
        <dbReference type="ARBA" id="ARBA00023098"/>
    </source>
</evidence>
<comment type="pathway">
    <text evidence="6">Glycolipid biosynthesis; lipid IV(A) biosynthesis; lipid IV(A) from (3R)-3-hydroxytetradecanoyl-[acyl-carrier-protein] and UDP-N-acetyl-alpha-D-glucosamine: step 1/6.</text>
</comment>
<evidence type="ECO:0000256" key="1">
    <source>
        <dbReference type="ARBA" id="ARBA00022516"/>
    </source>
</evidence>
<comment type="caution">
    <text evidence="8">The sequence shown here is derived from an EMBL/GenBank/DDBJ whole genome shotgun (WGS) entry which is preliminary data.</text>
</comment>
<feature type="domain" description="UDP N-acetylglucosamine O-acyltransferase C-terminal" evidence="7">
    <location>
        <begin position="192"/>
        <end position="273"/>
    </location>
</feature>
<dbReference type="CDD" id="cd03351">
    <property type="entry name" value="LbH_UDP-GlcNAc_AT"/>
    <property type="match status" value="1"/>
</dbReference>
<gene>
    <name evidence="6 8" type="primary">lpxA</name>
    <name evidence="8" type="ORF">LJ207_06185</name>
</gene>
<evidence type="ECO:0000313" key="8">
    <source>
        <dbReference type="EMBL" id="MCC3144907.1"/>
    </source>
</evidence>
<keyword evidence="9" id="KW-1185">Reference proteome</keyword>
<keyword evidence="3 6" id="KW-0808">Transferase</keyword>
<dbReference type="Gene3D" id="2.160.10.10">
    <property type="entry name" value="Hexapeptide repeat proteins"/>
    <property type="match status" value="1"/>
</dbReference>
<keyword evidence="6" id="KW-0963">Cytoplasm</keyword>
<keyword evidence="5 6" id="KW-0012">Acyltransferase</keyword>
<protein>
    <recommendedName>
        <fullName evidence="6">Acyl-[acyl-carrier-protein]--UDP-N-acetylglucosamine O-acyltransferase</fullName>
        <shortName evidence="6">UDP-N-acetylglucosamine acyltransferase</shortName>
        <ecNumber evidence="6">2.3.1.129</ecNumber>
    </recommendedName>
</protein>
<evidence type="ECO:0000256" key="3">
    <source>
        <dbReference type="ARBA" id="ARBA00022679"/>
    </source>
</evidence>
<comment type="subcellular location">
    <subcellularLocation>
        <location evidence="6">Cytoplasm</location>
    </subcellularLocation>
</comment>
<proteinExistence type="inferred from homology"/>
<dbReference type="RefSeq" id="WP_229345208.1">
    <property type="nucleotide sequence ID" value="NZ_JAJFAT010000007.1"/>
</dbReference>
<sequence>MIVLAAEKKKGKVLHMNQNIHETAIVADGAKLAKDVKVGPYSIIGENVEIGEGSVIGPHVVIKGWTTIGKNNEISHGASIGFEPQDLKFNGEKTYLFIGDNNIIREYVTLHRGTADGGAETRIGNDNLIMAYCHVAHDCHLGSNIVMSNGTNLAGHVTIEDSAVVSGMTGIHQFVRVGKMSMVGAHSKVVKDVPPYILVDGHPAGVNGINVVGLRRNGISPELRKEIKRAYKILYRSKLNIADAIEKMDQELDASQEIEHFLRFLRNASRGICR</sequence>
<reference evidence="8 9" key="1">
    <citation type="submission" date="2021-10" db="EMBL/GenBank/DDBJ databases">
        <authorList>
            <person name="Grouzdev D.S."/>
            <person name="Pantiukh K.S."/>
            <person name="Krutkina M.S."/>
        </authorList>
    </citation>
    <scope>NUCLEOTIDE SEQUENCE [LARGE SCALE GENOMIC DNA]</scope>
    <source>
        <strain evidence="8 9">Z-7514</strain>
    </source>
</reference>
<dbReference type="Proteomes" id="UP001199296">
    <property type="component" value="Unassembled WGS sequence"/>
</dbReference>
<dbReference type="NCBIfam" id="TIGR01852">
    <property type="entry name" value="lipid_A_lpxA"/>
    <property type="match status" value="1"/>
</dbReference>
<organism evidence="8 9">
    <name type="scientific">Halanaerobium polyolivorans</name>
    <dbReference type="NCBI Taxonomy" id="2886943"/>
    <lineage>
        <taxon>Bacteria</taxon>
        <taxon>Bacillati</taxon>
        <taxon>Bacillota</taxon>
        <taxon>Clostridia</taxon>
        <taxon>Halanaerobiales</taxon>
        <taxon>Halanaerobiaceae</taxon>
        <taxon>Halanaerobium</taxon>
    </lineage>
</organism>
<comment type="similarity">
    <text evidence="6">Belongs to the transferase hexapeptide repeat family. LpxA subfamily.</text>
</comment>
<dbReference type="EMBL" id="JAJFAT010000007">
    <property type="protein sequence ID" value="MCC3144907.1"/>
    <property type="molecule type" value="Genomic_DNA"/>
</dbReference>
<dbReference type="HAMAP" id="MF_00387">
    <property type="entry name" value="LpxA"/>
    <property type="match status" value="1"/>
</dbReference>
<evidence type="ECO:0000256" key="6">
    <source>
        <dbReference type="HAMAP-Rule" id="MF_00387"/>
    </source>
</evidence>
<evidence type="ECO:0000259" key="7">
    <source>
        <dbReference type="Pfam" id="PF13720"/>
    </source>
</evidence>
<evidence type="ECO:0000313" key="9">
    <source>
        <dbReference type="Proteomes" id="UP001199296"/>
    </source>
</evidence>
<dbReference type="SUPFAM" id="SSF51161">
    <property type="entry name" value="Trimeric LpxA-like enzymes"/>
    <property type="match status" value="1"/>
</dbReference>
<name>A0AAW4WZM7_9FIRM</name>
<dbReference type="PANTHER" id="PTHR43480:SF1">
    <property type="entry name" value="ACYL-[ACYL-CARRIER-PROTEIN]--UDP-N-ACETYLGLUCOSAMINE O-ACYLTRANSFERASE, MITOCHONDRIAL-RELATED"/>
    <property type="match status" value="1"/>
</dbReference>
<keyword evidence="6" id="KW-0677">Repeat</keyword>
<keyword evidence="1 6" id="KW-0444">Lipid biosynthesis</keyword>
<dbReference type="PANTHER" id="PTHR43480">
    <property type="entry name" value="ACYL-[ACYL-CARRIER-PROTEIN]--UDP-N-ACETYLGLUCOSAMINE O-ACYLTRANSFERASE"/>
    <property type="match status" value="1"/>
</dbReference>
<comment type="function">
    <text evidence="6">Involved in the biosynthesis of lipid A, a phosphorylated glycolipid that anchors the lipopolysaccharide to the outer membrane of the cell.</text>
</comment>
<dbReference type="InterPro" id="IPR011004">
    <property type="entry name" value="Trimer_LpxA-like_sf"/>
</dbReference>
<comment type="subunit">
    <text evidence="6">Homotrimer.</text>
</comment>
<keyword evidence="2 6" id="KW-0441">Lipid A biosynthesis</keyword>
<accession>A0AAW4WZM7</accession>
<dbReference type="InterPro" id="IPR037157">
    <property type="entry name" value="Acetyltransf_C_sf"/>
</dbReference>
<dbReference type="EC" id="2.3.1.129" evidence="6"/>
<dbReference type="Pfam" id="PF13720">
    <property type="entry name" value="Acetyltransf_11"/>
    <property type="match status" value="1"/>
</dbReference>